<reference evidence="2 3" key="1">
    <citation type="submission" date="2018-12" db="EMBL/GenBank/DDBJ databases">
        <title>The genome of Variovorax gossypii DSM 100435.</title>
        <authorList>
            <person name="Gao J."/>
            <person name="Sun J."/>
        </authorList>
    </citation>
    <scope>NUCLEOTIDE SEQUENCE [LARGE SCALE GENOMIC DNA]</scope>
    <source>
        <strain evidence="2 3">DSM 100435</strain>
    </source>
</reference>
<name>A0A431TLE4_9BURK</name>
<dbReference type="OrthoDB" id="9782215at2"/>
<dbReference type="InterPro" id="IPR029058">
    <property type="entry name" value="AB_hydrolase_fold"/>
</dbReference>
<dbReference type="Proteomes" id="UP000267418">
    <property type="component" value="Unassembled WGS sequence"/>
</dbReference>
<keyword evidence="3" id="KW-1185">Reference proteome</keyword>
<accession>A0A431TLE4</accession>
<dbReference type="RefSeq" id="WP_126469446.1">
    <property type="nucleotide sequence ID" value="NZ_RXOE01000002.1"/>
</dbReference>
<dbReference type="PANTHER" id="PTHR46623:SF6">
    <property type="entry name" value="ALPHA_BETA-HYDROLASES SUPERFAMILY PROTEIN"/>
    <property type="match status" value="1"/>
</dbReference>
<comment type="caution">
    <text evidence="2">The sequence shown here is derived from an EMBL/GenBank/DDBJ whole genome shotgun (WGS) entry which is preliminary data.</text>
</comment>
<protein>
    <submittedName>
        <fullName evidence="2">Dienelactone hydrolase</fullName>
    </submittedName>
</protein>
<organism evidence="2 3">
    <name type="scientific">Variovorax gossypii</name>
    <dbReference type="NCBI Taxonomy" id="1679495"/>
    <lineage>
        <taxon>Bacteria</taxon>
        <taxon>Pseudomonadati</taxon>
        <taxon>Pseudomonadota</taxon>
        <taxon>Betaproteobacteria</taxon>
        <taxon>Burkholderiales</taxon>
        <taxon>Comamonadaceae</taxon>
        <taxon>Variovorax</taxon>
    </lineage>
</organism>
<evidence type="ECO:0000313" key="2">
    <source>
        <dbReference type="EMBL" id="RTQ34489.1"/>
    </source>
</evidence>
<dbReference type="EMBL" id="RXOE01000002">
    <property type="protein sequence ID" value="RTQ34489.1"/>
    <property type="molecule type" value="Genomic_DNA"/>
</dbReference>
<dbReference type="Gene3D" id="3.40.50.1820">
    <property type="entry name" value="alpha/beta hydrolase"/>
    <property type="match status" value="1"/>
</dbReference>
<dbReference type="GO" id="GO:0016787">
    <property type="term" value="F:hydrolase activity"/>
    <property type="evidence" value="ECO:0007669"/>
    <property type="project" value="UniProtKB-KW"/>
</dbReference>
<dbReference type="PANTHER" id="PTHR46623">
    <property type="entry name" value="CARBOXYMETHYLENEBUTENOLIDASE-RELATED"/>
    <property type="match status" value="1"/>
</dbReference>
<dbReference type="Pfam" id="PF01738">
    <property type="entry name" value="DLH"/>
    <property type="match status" value="1"/>
</dbReference>
<gene>
    <name evidence="2" type="ORF">EJP69_08655</name>
</gene>
<evidence type="ECO:0000259" key="1">
    <source>
        <dbReference type="Pfam" id="PF01738"/>
    </source>
</evidence>
<feature type="domain" description="Dienelactone hydrolase" evidence="1">
    <location>
        <begin position="35"/>
        <end position="153"/>
    </location>
</feature>
<proteinExistence type="predicted"/>
<keyword evidence="2" id="KW-0378">Hydrolase</keyword>
<dbReference type="InterPro" id="IPR051049">
    <property type="entry name" value="Dienelactone_hydrolase-like"/>
</dbReference>
<dbReference type="InterPro" id="IPR002925">
    <property type="entry name" value="Dienelactn_hydro"/>
</dbReference>
<dbReference type="SUPFAM" id="SSF53474">
    <property type="entry name" value="alpha/beta-Hydrolases"/>
    <property type="match status" value="1"/>
</dbReference>
<evidence type="ECO:0000313" key="3">
    <source>
        <dbReference type="Proteomes" id="UP000267418"/>
    </source>
</evidence>
<sequence length="279" mass="30222">MAQQRSMNEDDPLDDFTARQITLDGIEKRVYVVGQGPAVIVMTEMPGISPHVARFARWVRDAGFTVYMPSLFGRDGAVPGAEEGIAVFKRACVSAEFRAFAANESSPVTQWLRALARFAHAECGGPGVGAIGMCFTGNFALSMMLEPAMLAPVVCQPSLPMDKPEATNMSPDELASVRERLEREDLTVMAYRFEGDRHCRAQRFAAFSQALGERFVARVLPDSAANTNTPPFFAQVVASPHSVVTAHLIDEAGQPTVAARDEILAFFAQRLRPSGSGVA</sequence>
<dbReference type="AlphaFoldDB" id="A0A431TLE4"/>